<accession>A0ABN1N863</accession>
<name>A0ABN1N863_9PSEU</name>
<dbReference type="PROSITE" id="PS51257">
    <property type="entry name" value="PROKAR_LIPOPROTEIN"/>
    <property type="match status" value="1"/>
</dbReference>
<comment type="caution">
    <text evidence="3">The sequence shown here is derived from an EMBL/GenBank/DDBJ whole genome shotgun (WGS) entry which is preliminary data.</text>
</comment>
<keyword evidence="1" id="KW-0732">Signal</keyword>
<dbReference type="InterPro" id="IPR025637">
    <property type="entry name" value="DUF4333"/>
</dbReference>
<evidence type="ECO:0000256" key="1">
    <source>
        <dbReference type="SAM" id="SignalP"/>
    </source>
</evidence>
<keyword evidence="4" id="KW-1185">Reference proteome</keyword>
<dbReference type="Pfam" id="PF14230">
    <property type="entry name" value="DUF4333"/>
    <property type="match status" value="1"/>
</dbReference>
<dbReference type="EMBL" id="BAAAHP010000178">
    <property type="protein sequence ID" value="GAA0896946.1"/>
    <property type="molecule type" value="Genomic_DNA"/>
</dbReference>
<evidence type="ECO:0000313" key="3">
    <source>
        <dbReference type="EMBL" id="GAA0896946.1"/>
    </source>
</evidence>
<protein>
    <recommendedName>
        <fullName evidence="2">DUF4333 domain-containing protein</fullName>
    </recommendedName>
</protein>
<feature type="chain" id="PRO_5045591842" description="DUF4333 domain-containing protein" evidence="1">
    <location>
        <begin position="29"/>
        <end position="104"/>
    </location>
</feature>
<feature type="domain" description="DUF4333" evidence="2">
    <location>
        <begin position="28"/>
        <end position="86"/>
    </location>
</feature>
<dbReference type="Proteomes" id="UP001499967">
    <property type="component" value="Unassembled WGS sequence"/>
</dbReference>
<gene>
    <name evidence="3" type="ORF">GCM10009559_56650</name>
</gene>
<feature type="signal peptide" evidence="1">
    <location>
        <begin position="1"/>
        <end position="28"/>
    </location>
</feature>
<evidence type="ECO:0000259" key="2">
    <source>
        <dbReference type="Pfam" id="PF14230"/>
    </source>
</evidence>
<reference evidence="3 4" key="1">
    <citation type="journal article" date="2019" name="Int. J. Syst. Evol. Microbiol.">
        <title>The Global Catalogue of Microorganisms (GCM) 10K type strain sequencing project: providing services to taxonomists for standard genome sequencing and annotation.</title>
        <authorList>
            <consortium name="The Broad Institute Genomics Platform"/>
            <consortium name="The Broad Institute Genome Sequencing Center for Infectious Disease"/>
            <person name="Wu L."/>
            <person name="Ma J."/>
        </authorList>
    </citation>
    <scope>NUCLEOTIDE SEQUENCE [LARGE SCALE GENOMIC DNA]</scope>
    <source>
        <strain evidence="3 4">JCM 11117</strain>
    </source>
</reference>
<sequence length="104" mass="10584">MRLAVVAGLAAVAVGALSGCQVSTYAIADGPTVARTATERLTEFAGRAPDAVECADDLDLKVGVSTRCTLTDGGTRYGVTVTVTTVADDGNADLDIQVDEEPLP</sequence>
<proteinExistence type="predicted"/>
<organism evidence="3 4">
    <name type="scientific">Pseudonocardia zijingensis</name>
    <dbReference type="NCBI Taxonomy" id="153376"/>
    <lineage>
        <taxon>Bacteria</taxon>
        <taxon>Bacillati</taxon>
        <taxon>Actinomycetota</taxon>
        <taxon>Actinomycetes</taxon>
        <taxon>Pseudonocardiales</taxon>
        <taxon>Pseudonocardiaceae</taxon>
        <taxon>Pseudonocardia</taxon>
    </lineage>
</organism>
<evidence type="ECO:0000313" key="4">
    <source>
        <dbReference type="Proteomes" id="UP001499967"/>
    </source>
</evidence>